<dbReference type="Gene3D" id="2.60.40.640">
    <property type="match status" value="1"/>
</dbReference>
<dbReference type="Proteomes" id="UP000234681">
    <property type="component" value="Chromosome 16"/>
</dbReference>
<dbReference type="InterPro" id="IPR014756">
    <property type="entry name" value="Ig_E-set"/>
</dbReference>
<dbReference type="PANTHER" id="PTHR11188:SF48">
    <property type="entry name" value="ARRESTIN DOMAIN-CONTAINING PROTEIN 2"/>
    <property type="match status" value="1"/>
</dbReference>
<sequence length="180" mass="19550">MARGARKQKCAVVASVDGEPVGPGRRALWPGRALRIPPVGPSILHCRVLSVDYSLKVCVDIPGSSKLLLELPLVIGTVPLHPLGSRSASVGSRASFLQDWGLCALMERPEAPPEYSEVVRESPQVAASQGLFSFLHDPDVTTEGPYFACLQEFRYRPPPLYSEEDPNPPSEAARPRCMTC</sequence>
<feature type="region of interest" description="Disordered" evidence="1">
    <location>
        <begin position="160"/>
        <end position="180"/>
    </location>
</feature>
<dbReference type="RGD" id="1309659">
    <property type="gene designation" value="Arrdc2"/>
</dbReference>
<dbReference type="AlphaFoldDB" id="A6K9Z6"/>
<evidence type="ECO:0000313" key="3">
    <source>
        <dbReference type="EMBL" id="EDL90742.1"/>
    </source>
</evidence>
<name>A6K9Z6_RAT</name>
<protein>
    <submittedName>
        <fullName evidence="3">Arrestin domain containing 2, isoform CRA_b</fullName>
    </submittedName>
</protein>
<dbReference type="PANTHER" id="PTHR11188">
    <property type="entry name" value="ARRESTIN DOMAIN CONTAINING PROTEIN"/>
    <property type="match status" value="1"/>
</dbReference>
<evidence type="ECO:0000259" key="2">
    <source>
        <dbReference type="Pfam" id="PF02752"/>
    </source>
</evidence>
<dbReference type="EMBL" id="CH474031">
    <property type="protein sequence ID" value="EDL90742.1"/>
    <property type="molecule type" value="Genomic_DNA"/>
</dbReference>
<accession>A6K9Z6</accession>
<evidence type="ECO:0000313" key="4">
    <source>
        <dbReference type="Proteomes" id="UP000234681"/>
    </source>
</evidence>
<reference evidence="3 4" key="1">
    <citation type="submission" date="2005-09" db="EMBL/GenBank/DDBJ databases">
        <authorList>
            <person name="Mural R.J."/>
            <person name="Li P.W."/>
            <person name="Adams M.D."/>
            <person name="Amanatides P.G."/>
            <person name="Baden-Tillson H."/>
            <person name="Barnstead M."/>
            <person name="Chin S.H."/>
            <person name="Dew I."/>
            <person name="Evans C.A."/>
            <person name="Ferriera S."/>
            <person name="Flanigan M."/>
            <person name="Fosler C."/>
            <person name="Glodek A."/>
            <person name="Gu Z."/>
            <person name="Holt R.A."/>
            <person name="Jennings D."/>
            <person name="Kraft C.L."/>
            <person name="Lu F."/>
            <person name="Nguyen T."/>
            <person name="Nusskern D.R."/>
            <person name="Pfannkoch C.M."/>
            <person name="Sitter C."/>
            <person name="Sutton G.G."/>
            <person name="Venter J.C."/>
            <person name="Wang Z."/>
            <person name="Woodage T."/>
            <person name="Zheng X.H."/>
            <person name="Zhong F."/>
        </authorList>
    </citation>
    <scope>NUCLEOTIDE SEQUENCE [LARGE SCALE GENOMIC DNA]</scope>
    <source>
        <strain>BN</strain>
        <strain evidence="4">Sprague-Dawley</strain>
    </source>
</reference>
<dbReference type="InterPro" id="IPR011022">
    <property type="entry name" value="Arrestin_C-like"/>
</dbReference>
<dbReference type="AGR" id="RGD:1309659"/>
<dbReference type="InterPro" id="IPR014752">
    <property type="entry name" value="Arrestin-like_C"/>
</dbReference>
<proteinExistence type="predicted"/>
<dbReference type="SUPFAM" id="SSF81296">
    <property type="entry name" value="E set domains"/>
    <property type="match status" value="1"/>
</dbReference>
<gene>
    <name evidence="3 5" type="primary">Arrdc2</name>
    <name evidence="3" type="ORF">rCG_38816</name>
</gene>
<dbReference type="Pfam" id="PF02752">
    <property type="entry name" value="Arrestin_C"/>
    <property type="match status" value="1"/>
</dbReference>
<dbReference type="InterPro" id="IPR050357">
    <property type="entry name" value="Arrestin_domain-protein"/>
</dbReference>
<organism evidence="3 4">
    <name type="scientific">Rattus norvegicus</name>
    <name type="common">Rat</name>
    <dbReference type="NCBI Taxonomy" id="10116"/>
    <lineage>
        <taxon>Eukaryota</taxon>
        <taxon>Metazoa</taxon>
        <taxon>Chordata</taxon>
        <taxon>Craniata</taxon>
        <taxon>Vertebrata</taxon>
        <taxon>Euteleostomi</taxon>
        <taxon>Mammalia</taxon>
        <taxon>Eutheria</taxon>
        <taxon>Euarchontoglires</taxon>
        <taxon>Glires</taxon>
        <taxon>Rodentia</taxon>
        <taxon>Myomorpha</taxon>
        <taxon>Muroidea</taxon>
        <taxon>Muridae</taxon>
        <taxon>Murinae</taxon>
        <taxon>Rattus</taxon>
    </lineage>
</organism>
<feature type="domain" description="Arrestin C-terminal-like" evidence="2">
    <location>
        <begin position="7"/>
        <end position="80"/>
    </location>
</feature>
<evidence type="ECO:0000313" key="5">
    <source>
        <dbReference type="RGD" id="1309659"/>
    </source>
</evidence>
<evidence type="ECO:0000256" key="1">
    <source>
        <dbReference type="SAM" id="MobiDB-lite"/>
    </source>
</evidence>